<comment type="similarity">
    <text evidence="25">Belongs to the CTU2/NCS2 family.</text>
</comment>
<evidence type="ECO:0000256" key="19">
    <source>
        <dbReference type="ARBA" id="ARBA00023134"/>
    </source>
</evidence>
<dbReference type="FunFam" id="3.40.50.300:FF:000065">
    <property type="entry name" value="Eukaryotic translation initiation factor 2 subunit gamma"/>
    <property type="match status" value="1"/>
</dbReference>
<dbReference type="InterPro" id="IPR019407">
    <property type="entry name" value="CTU2"/>
</dbReference>
<keyword evidence="25" id="KW-0963">Cytoplasm</keyword>
<evidence type="ECO:0000256" key="17">
    <source>
        <dbReference type="ARBA" id="ARBA00023065"/>
    </source>
</evidence>
<keyword evidence="18" id="KW-0496">Mitochondrion</keyword>
<dbReference type="InterPro" id="IPR044128">
    <property type="entry name" value="eIF2g_GTP-bd"/>
</dbReference>
<comment type="function">
    <text evidence="25">Plays a central role in 2-thiolation of mcm(5)S(2)U at tRNA wobble positions of tRNA(Lys), tRNA(Glu) and tRNA(Gln). May act by forming a heterodimer with NCS6/CTU1 that ligates sulfur from thiocarboxylated URM1 onto the uridine of tRNAs at wobble position.</text>
</comment>
<evidence type="ECO:0000256" key="8">
    <source>
        <dbReference type="ARBA" id="ARBA00022448"/>
    </source>
</evidence>
<evidence type="ECO:0000313" key="29">
    <source>
        <dbReference type="Proteomes" id="UP000310200"/>
    </source>
</evidence>
<evidence type="ECO:0000256" key="22">
    <source>
        <dbReference type="ARBA" id="ARBA00023196"/>
    </source>
</evidence>
<dbReference type="GO" id="GO:0016779">
    <property type="term" value="F:nucleotidyltransferase activity"/>
    <property type="evidence" value="ECO:0007669"/>
    <property type="project" value="UniProtKB-UniRule"/>
</dbReference>
<dbReference type="GO" id="GO:0045259">
    <property type="term" value="C:proton-transporting ATP synthase complex"/>
    <property type="evidence" value="ECO:0007669"/>
    <property type="project" value="UniProtKB-KW"/>
</dbReference>
<dbReference type="PROSITE" id="PS00153">
    <property type="entry name" value="ATPASE_GAMMA"/>
    <property type="match status" value="1"/>
</dbReference>
<proteinExistence type="inferred from homology"/>
<dbReference type="InterPro" id="IPR044127">
    <property type="entry name" value="eIF2g_dom_2"/>
</dbReference>
<dbReference type="GO" id="GO:0034227">
    <property type="term" value="P:tRNA thio-modification"/>
    <property type="evidence" value="ECO:0007669"/>
    <property type="project" value="UniProtKB-UniRule"/>
</dbReference>
<dbReference type="GO" id="GO:0005758">
    <property type="term" value="C:mitochondrial intermembrane space"/>
    <property type="evidence" value="ECO:0007669"/>
    <property type="project" value="UniProtKB-SubCell"/>
</dbReference>
<dbReference type="EMBL" id="QBLH01003027">
    <property type="protein sequence ID" value="TGZ45893.1"/>
    <property type="molecule type" value="Genomic_DNA"/>
</dbReference>
<dbReference type="InterPro" id="IPR004161">
    <property type="entry name" value="EFTu-like_2"/>
</dbReference>
<evidence type="ECO:0000256" key="5">
    <source>
        <dbReference type="ARBA" id="ARBA00007249"/>
    </source>
</evidence>
<dbReference type="InterPro" id="IPR019342">
    <property type="entry name" value="NADH_UbQ_OxRdtase_FeS-su5"/>
</dbReference>
<dbReference type="InterPro" id="IPR023632">
    <property type="entry name" value="ATP_synth_F1_gsu_CS"/>
</dbReference>
<dbReference type="Pfam" id="PF10288">
    <property type="entry name" value="CTU2"/>
    <property type="match status" value="1"/>
</dbReference>
<keyword evidence="21 26" id="KW-1015">Disulfide bond</keyword>
<dbReference type="InterPro" id="IPR000131">
    <property type="entry name" value="ATP_synth_F1_gsu"/>
</dbReference>
<dbReference type="FunFam" id="3.40.1380.10:FF:000003">
    <property type="entry name" value="ATP synthase subunit gamma"/>
    <property type="match status" value="1"/>
</dbReference>
<dbReference type="SUPFAM" id="SSF50465">
    <property type="entry name" value="EF-Tu/eEF-1alpha/eIF2-gamma C-terminal domain"/>
    <property type="match status" value="1"/>
</dbReference>
<dbReference type="GO" id="GO:0003743">
    <property type="term" value="F:translation initiation factor activity"/>
    <property type="evidence" value="ECO:0007669"/>
    <property type="project" value="UniProtKB-KW"/>
</dbReference>
<comment type="function">
    <text evidence="1">Accessory subunit of the mitochondrial membrane respiratory chain NADH dehydrogenase (Complex I), that is believed not to be involved in catalysis. Complex I functions in the transfer of electrons from NADH to the respiratory chain. The immediate electron acceptor for the enzyme is believed to be ubiquinone.</text>
</comment>
<dbReference type="Pfam" id="PF03144">
    <property type="entry name" value="GTP_EFTU_D2"/>
    <property type="match status" value="1"/>
</dbReference>
<keyword evidence="10" id="KW-0679">Respiratory chain</keyword>
<gene>
    <name evidence="28" type="ORF">DBV15_02687</name>
</gene>
<dbReference type="GO" id="GO:0001731">
    <property type="term" value="P:formation of translation preinitiation complex"/>
    <property type="evidence" value="ECO:0007669"/>
    <property type="project" value="TreeGrafter"/>
</dbReference>
<dbReference type="CDD" id="cd12151">
    <property type="entry name" value="F1-ATPase_gamma"/>
    <property type="match status" value="1"/>
</dbReference>
<evidence type="ECO:0000259" key="27">
    <source>
        <dbReference type="PROSITE" id="PS51722"/>
    </source>
</evidence>
<dbReference type="GO" id="GO:0005850">
    <property type="term" value="C:eukaryotic translation initiation factor 2 complex"/>
    <property type="evidence" value="ECO:0007669"/>
    <property type="project" value="TreeGrafter"/>
</dbReference>
<comment type="similarity">
    <text evidence="5">Belongs to the TRAFAC class translation factor GTPase superfamily. Classic translation factor GTPase family. EF-Tu/EF-1A subfamily.</text>
</comment>
<dbReference type="NCBIfam" id="NF003077">
    <property type="entry name" value="PRK04000.1"/>
    <property type="match status" value="1"/>
</dbReference>
<evidence type="ECO:0000256" key="12">
    <source>
        <dbReference type="ARBA" id="ARBA00022781"/>
    </source>
</evidence>
<dbReference type="PANTHER" id="PTHR42854">
    <property type="entry name" value="EUKARYOTIC TRANSLATION INITIATION FACTOR 2 SUBUNIT 3 FAMILY MEMBER"/>
    <property type="match status" value="1"/>
</dbReference>
<evidence type="ECO:0000256" key="1">
    <source>
        <dbReference type="ARBA" id="ARBA00003195"/>
    </source>
</evidence>
<dbReference type="PANTHER" id="PTHR42854:SF3">
    <property type="entry name" value="EUKARYOTIC TRANSLATION INITIATION FACTOR 2 SUBUNIT 3-RELATED"/>
    <property type="match status" value="1"/>
</dbReference>
<dbReference type="SUPFAM" id="SSF50447">
    <property type="entry name" value="Translation proteins"/>
    <property type="match status" value="1"/>
</dbReference>
<feature type="domain" description="Tr-type G" evidence="27">
    <location>
        <begin position="940"/>
        <end position="1148"/>
    </location>
</feature>
<comment type="subcellular location">
    <subcellularLocation>
        <location evidence="2 25">Cytoplasm</location>
    </subcellularLocation>
    <subcellularLocation>
        <location evidence="4">Mitochondrion inner membrane</location>
        <topology evidence="4">Peripheral membrane protein</topology>
    </subcellularLocation>
    <subcellularLocation>
        <location evidence="3">Mitochondrion intermembrane space</location>
    </subcellularLocation>
</comment>
<dbReference type="InterPro" id="IPR009000">
    <property type="entry name" value="Transl_B-barrel_sf"/>
</dbReference>
<dbReference type="PROSITE" id="PS51808">
    <property type="entry name" value="CHCH"/>
    <property type="match status" value="1"/>
</dbReference>
<reference evidence="28 29" key="1">
    <citation type="journal article" date="2019" name="Philos. Trans. R. Soc. Lond., B, Biol. Sci.">
        <title>Ant behaviour and brain gene expression of defending hosts depend on the ecological success of the intruding social parasite.</title>
        <authorList>
            <person name="Kaur R."/>
            <person name="Stoldt M."/>
            <person name="Jongepier E."/>
            <person name="Feldmeyer B."/>
            <person name="Menzel F."/>
            <person name="Bornberg-Bauer E."/>
            <person name="Foitzik S."/>
        </authorList>
    </citation>
    <scope>NUCLEOTIDE SEQUENCE [LARGE SCALE GENOMIC DNA]</scope>
    <source>
        <tissue evidence="28">Whole body</tissue>
    </source>
</reference>
<comment type="catalytic activity">
    <reaction evidence="24">
        <text>GTP + H2O = GDP + phosphate + H(+)</text>
        <dbReference type="Rhea" id="RHEA:19669"/>
        <dbReference type="ChEBI" id="CHEBI:15377"/>
        <dbReference type="ChEBI" id="CHEBI:15378"/>
        <dbReference type="ChEBI" id="CHEBI:37565"/>
        <dbReference type="ChEBI" id="CHEBI:43474"/>
        <dbReference type="ChEBI" id="CHEBI:58189"/>
        <dbReference type="EC" id="3.6.5.3"/>
    </reaction>
</comment>
<dbReference type="Gene3D" id="1.10.287.80">
    <property type="entry name" value="ATP synthase, gamma subunit, helix hairpin domain"/>
    <property type="match status" value="1"/>
</dbReference>
<evidence type="ECO:0000256" key="14">
    <source>
        <dbReference type="ARBA" id="ARBA00022801"/>
    </source>
</evidence>
<dbReference type="GO" id="GO:0003924">
    <property type="term" value="F:GTPase activity"/>
    <property type="evidence" value="ECO:0007669"/>
    <property type="project" value="InterPro"/>
</dbReference>
<dbReference type="GO" id="GO:0046933">
    <property type="term" value="F:proton-transporting ATP synthase activity, rotational mechanism"/>
    <property type="evidence" value="ECO:0007669"/>
    <property type="project" value="InterPro"/>
</dbReference>
<evidence type="ECO:0000256" key="11">
    <source>
        <dbReference type="ARBA" id="ARBA00022741"/>
    </source>
</evidence>
<evidence type="ECO:0000256" key="25">
    <source>
        <dbReference type="HAMAP-Rule" id="MF_03054"/>
    </source>
</evidence>
<accession>A0A4S2K9C3</accession>
<dbReference type="Proteomes" id="UP000310200">
    <property type="component" value="Unassembled WGS sequence"/>
</dbReference>
<dbReference type="Pfam" id="PF00009">
    <property type="entry name" value="GTP_EFTU"/>
    <property type="match status" value="1"/>
</dbReference>
<dbReference type="Gene3D" id="3.40.50.300">
    <property type="entry name" value="P-loop containing nucleotide triphosphate hydrolases"/>
    <property type="match status" value="1"/>
</dbReference>
<feature type="disulfide bond" evidence="26">
    <location>
        <begin position="527"/>
        <end position="560"/>
    </location>
</feature>
<dbReference type="CDD" id="cd01888">
    <property type="entry name" value="eIF2_gamma"/>
    <property type="match status" value="1"/>
</dbReference>
<keyword evidence="17" id="KW-0406">Ion transport</keyword>
<evidence type="ECO:0000256" key="6">
    <source>
        <dbReference type="ARBA" id="ARBA00007372"/>
    </source>
</evidence>
<keyword evidence="29" id="KW-1185">Reference proteome</keyword>
<sequence length="1373" mass="153032">MTVAKGEMCSVNDCRFDDNDDEITKNKGKDSLADVTLCRKCKCENADVLLIGQSGYCKTCFLIVTNHKFRAALGKSKIIRHGDSILVDHSGELNSTVLLHLIKAGMSESAHKRLIFKTVVLYIDDSTAERTSEERDMLRHRITEETKASGFDGYAVSMSQVLNEEDTLDIKPMDKEINYENDNRLRAILASLSDDTSRTDLADQLRRRLLLSAARKLHCNKIFVADSAMDIAAKVLGDVCLGRGAQLSTQANFCDARCADIKILKPMRDFAQQELVYYSEHHEINSVKSMEPPSAPATSIQGLARNFTTGLESQFSGTISTVFRTADKISPKSNVQQSTEDNCALCEARLDYVSSGNEVTAMRAIEVSKFMSSKSVNASSPSNRENGESNCLVSRSDNEECCNDSGECGCKNDMKRQVTAEDVWRYLCYSCRRIFRSSEILRTLPAPLLFAVQQRIAFKNVGRLFSRFLRVIKNVYNNYKNRGIDYHRYIMINHDNIVYMRYGAPLLKGPFTDLFLHIRNLQCVKECAPYEVQYMDCMEAYGYHRGKEKCRLILEDMYECVMKIKRGRRVKLMNEERTRRLFAGEKRIWQPTTMLSNRMSTILRLAAQEQQWQQQRGMATLKAISMRLKSVKNIQKITQSMKMVSAAKYSRAERDLKQARPLGVGTKIFYEQAEIQAPPEEPKKLVVAVTSDRGLCGAVHSGISRNIRDRLLADPKERENTKIICIGDKSRAILQRLFASNILFVASEVGRKPPTFNDAAKIAVQIMNSGYSFGSGRIVYNRFKSVVSYAIDDLPLFDKNAVVTAPKLSVYDSLDEEVIQSYLEFSLASLLFYSMKEGACSEQSSRMTAMDNASKNAGEMIDKLTLTFNRTRQAVITRELIEIISGAAALENCNLCNFCLMGSEEGLGVTTGQPNLHKQDLSKLDVSRLTALSPEVISRQATINIGTIGHVAHGKSTIVKAISGVQTVRFKNELERNITIKLGYANAKIYECENPKCPRPGRYISGGSSKDDSFPCMRPICSGRFQLVRHVSFVDCPGHDILMATMLNGAAVMDAALLLIAGNESCPQPQTSEHLAAIEIMKLKHIVILQNKIDLVKEAQAKEQYEQILKFIQGTVAEGAPIIPISAQLKYNIEVLCEYITKKIPVPMRDFTSEPRLIVIRSFDVNKPGCEVDDLKGGVAGGSILRGVLKVGMEIEVRPGLVSKDSEGKLTCRPIFSRIVSLFAEQNELQFAVPGGLIGVGTKIEPTLCRADRLVGQILGSVGALPQIFIELEISYYLLKRLLGVRTEGDKKGARVPKLSRGEVLLVNIGSLSTGGRVLATRADLAKISLTNPVCTEIDEKIALSRRVEKHWRLIGWGQICGGQTIDPILDRK</sequence>
<keyword evidence="25" id="KW-0819">tRNA processing</keyword>
<keyword evidence="15" id="KW-0648">Protein biosynthesis</keyword>
<evidence type="ECO:0000256" key="3">
    <source>
        <dbReference type="ARBA" id="ARBA00004569"/>
    </source>
</evidence>
<dbReference type="SUPFAM" id="SSF52943">
    <property type="entry name" value="ATP synthase (F1-ATPase), gamma subunit"/>
    <property type="match status" value="1"/>
</dbReference>
<dbReference type="Gene3D" id="3.40.1380.10">
    <property type="match status" value="1"/>
</dbReference>
<feature type="disulfide bond" evidence="26">
    <location>
        <begin position="537"/>
        <end position="550"/>
    </location>
</feature>
<evidence type="ECO:0000256" key="4">
    <source>
        <dbReference type="ARBA" id="ARBA00004637"/>
    </source>
</evidence>
<dbReference type="PROSITE" id="PS51722">
    <property type="entry name" value="G_TR_2"/>
    <property type="match status" value="1"/>
</dbReference>
<dbReference type="FunFam" id="1.10.287.80:FF:000007">
    <property type="entry name" value="ATP synthase gamma chain"/>
    <property type="match status" value="1"/>
</dbReference>
<dbReference type="InterPro" id="IPR050543">
    <property type="entry name" value="eIF2G"/>
</dbReference>
<dbReference type="Pfam" id="PF10200">
    <property type="entry name" value="Ndufs5"/>
    <property type="match status" value="1"/>
</dbReference>
<evidence type="ECO:0000256" key="7">
    <source>
        <dbReference type="ARBA" id="ARBA00007681"/>
    </source>
</evidence>
<dbReference type="STRING" id="300112.A0A4S2K9C3"/>
<evidence type="ECO:0000256" key="13">
    <source>
        <dbReference type="ARBA" id="ARBA00022792"/>
    </source>
</evidence>
<comment type="similarity">
    <text evidence="6">Belongs to the complex I NDUFS5 subunit family.</text>
</comment>
<evidence type="ECO:0000256" key="16">
    <source>
        <dbReference type="ARBA" id="ARBA00022982"/>
    </source>
</evidence>
<evidence type="ECO:0000256" key="21">
    <source>
        <dbReference type="ARBA" id="ARBA00023157"/>
    </source>
</evidence>
<dbReference type="Pfam" id="PF09173">
    <property type="entry name" value="eIF2_C"/>
    <property type="match status" value="1"/>
</dbReference>
<dbReference type="PRINTS" id="PR00126">
    <property type="entry name" value="ATPASEGAMMA"/>
</dbReference>
<keyword evidence="23" id="KW-0066">ATP synthesis</keyword>
<dbReference type="HAMAP" id="MF_03054">
    <property type="entry name" value="CTU2"/>
    <property type="match status" value="1"/>
</dbReference>
<dbReference type="InterPro" id="IPR027417">
    <property type="entry name" value="P-loop_NTPase"/>
</dbReference>
<dbReference type="GO" id="GO:0005525">
    <property type="term" value="F:GTP binding"/>
    <property type="evidence" value="ECO:0007669"/>
    <property type="project" value="UniProtKB-KW"/>
</dbReference>
<name>A0A4S2K9C3_9HYME</name>
<dbReference type="FunFam" id="2.40.30.10:FF:000009">
    <property type="entry name" value="Eukaryotic translation initiation factor 2 subunit gamma"/>
    <property type="match status" value="1"/>
</dbReference>
<keyword evidence="12" id="KW-0375">Hydrogen ion transport</keyword>
<dbReference type="FunFam" id="2.40.30.10:FF:000011">
    <property type="entry name" value="Eukaryotic translation initiation factor 2 subunit gamma"/>
    <property type="match status" value="1"/>
</dbReference>
<evidence type="ECO:0000256" key="9">
    <source>
        <dbReference type="ARBA" id="ARBA00022540"/>
    </source>
</evidence>
<dbReference type="GO" id="GO:0005829">
    <property type="term" value="C:cytosol"/>
    <property type="evidence" value="ECO:0007669"/>
    <property type="project" value="TreeGrafter"/>
</dbReference>
<dbReference type="GO" id="GO:0000049">
    <property type="term" value="F:tRNA binding"/>
    <property type="evidence" value="ECO:0007669"/>
    <property type="project" value="InterPro"/>
</dbReference>
<dbReference type="UniPathway" id="UPA00988"/>
<dbReference type="InterPro" id="IPR015256">
    <property type="entry name" value="eIF2g_C"/>
</dbReference>
<comment type="caution">
    <text evidence="28">The sequence shown here is derived from an EMBL/GenBank/DDBJ whole genome shotgun (WGS) entry which is preliminary data.</text>
</comment>
<evidence type="ECO:0000256" key="18">
    <source>
        <dbReference type="ARBA" id="ARBA00023128"/>
    </source>
</evidence>
<protein>
    <recommendedName>
        <fullName evidence="25">Cytoplasmic tRNA 2-thiolation protein 2</fullName>
    </recommendedName>
</protein>
<dbReference type="CDD" id="cd03688">
    <property type="entry name" value="eIF2_gamma_II"/>
    <property type="match status" value="1"/>
</dbReference>
<evidence type="ECO:0000256" key="26">
    <source>
        <dbReference type="PIRSR" id="PIRSR619342-50"/>
    </source>
</evidence>
<keyword evidence="19" id="KW-0342">GTP-binding</keyword>
<evidence type="ECO:0000256" key="24">
    <source>
        <dbReference type="ARBA" id="ARBA00048107"/>
    </source>
</evidence>
<keyword evidence="9" id="KW-0396">Initiation factor</keyword>
<dbReference type="NCBIfam" id="TIGR01146">
    <property type="entry name" value="ATPsyn_F1gamma"/>
    <property type="match status" value="1"/>
</dbReference>
<dbReference type="SUPFAM" id="SSF52402">
    <property type="entry name" value="Adenine nucleotide alpha hydrolases-like"/>
    <property type="match status" value="1"/>
</dbReference>
<dbReference type="GO" id="GO:0002098">
    <property type="term" value="P:tRNA wobble uridine modification"/>
    <property type="evidence" value="ECO:0007669"/>
    <property type="project" value="UniProtKB-UniRule"/>
</dbReference>
<keyword evidence="8" id="KW-0813">Transport</keyword>
<evidence type="ECO:0000256" key="23">
    <source>
        <dbReference type="ARBA" id="ARBA00023310"/>
    </source>
</evidence>
<keyword evidence="16" id="KW-0249">Electron transport</keyword>
<keyword evidence="14" id="KW-0378">Hydrolase</keyword>
<evidence type="ECO:0000313" key="28">
    <source>
        <dbReference type="EMBL" id="TGZ45893.1"/>
    </source>
</evidence>
<organism evidence="28 29">
    <name type="scientific">Temnothorax longispinosus</name>
    <dbReference type="NCBI Taxonomy" id="300112"/>
    <lineage>
        <taxon>Eukaryota</taxon>
        <taxon>Metazoa</taxon>
        <taxon>Ecdysozoa</taxon>
        <taxon>Arthropoda</taxon>
        <taxon>Hexapoda</taxon>
        <taxon>Insecta</taxon>
        <taxon>Pterygota</taxon>
        <taxon>Neoptera</taxon>
        <taxon>Endopterygota</taxon>
        <taxon>Hymenoptera</taxon>
        <taxon>Apocrita</taxon>
        <taxon>Aculeata</taxon>
        <taxon>Formicoidea</taxon>
        <taxon>Formicidae</taxon>
        <taxon>Myrmicinae</taxon>
        <taxon>Temnothorax</taxon>
    </lineage>
</organism>
<keyword evidence="13" id="KW-0999">Mitochondrion inner membrane</keyword>
<dbReference type="Gene3D" id="2.40.30.10">
    <property type="entry name" value="Translation factors"/>
    <property type="match status" value="2"/>
</dbReference>
<evidence type="ECO:0000256" key="10">
    <source>
        <dbReference type="ARBA" id="ARBA00022660"/>
    </source>
</evidence>
<dbReference type="SUPFAM" id="SSF52540">
    <property type="entry name" value="P-loop containing nucleoside triphosphate hydrolases"/>
    <property type="match status" value="1"/>
</dbReference>
<dbReference type="GO" id="GO:0005743">
    <property type="term" value="C:mitochondrial inner membrane"/>
    <property type="evidence" value="ECO:0007669"/>
    <property type="project" value="UniProtKB-SubCell"/>
</dbReference>
<dbReference type="InterPro" id="IPR014729">
    <property type="entry name" value="Rossmann-like_a/b/a_fold"/>
</dbReference>
<evidence type="ECO:0000256" key="20">
    <source>
        <dbReference type="ARBA" id="ARBA00023136"/>
    </source>
</evidence>
<dbReference type="Gene3D" id="3.40.50.620">
    <property type="entry name" value="HUPs"/>
    <property type="match status" value="1"/>
</dbReference>
<dbReference type="InterPro" id="IPR000795">
    <property type="entry name" value="T_Tr_GTP-bd_dom"/>
</dbReference>
<dbReference type="Pfam" id="PF00231">
    <property type="entry name" value="ATP-synt"/>
    <property type="match status" value="1"/>
</dbReference>
<dbReference type="InterPro" id="IPR035968">
    <property type="entry name" value="ATP_synth_F1_ATPase_gsu"/>
</dbReference>
<keyword evidence="20" id="KW-0472">Membrane</keyword>
<dbReference type="InterPro" id="IPR009001">
    <property type="entry name" value="Transl_elong_EF1A/Init_IF2_C"/>
</dbReference>
<dbReference type="CDD" id="cd15490">
    <property type="entry name" value="eIF2_gamma_III"/>
    <property type="match status" value="1"/>
</dbReference>
<comment type="similarity">
    <text evidence="7">Belongs to the ATPase gamma chain family.</text>
</comment>
<keyword evidence="11" id="KW-0547">Nucleotide-binding</keyword>
<dbReference type="GO" id="GO:0032447">
    <property type="term" value="P:protein urmylation"/>
    <property type="evidence" value="ECO:0007669"/>
    <property type="project" value="UniProtKB-UniRule"/>
</dbReference>
<evidence type="ECO:0000256" key="15">
    <source>
        <dbReference type="ARBA" id="ARBA00022917"/>
    </source>
</evidence>
<comment type="pathway">
    <text evidence="25">tRNA modification; 5-methoxycarbonylmethyl-2-thiouridine-tRNA biosynthesis.</text>
</comment>
<keyword evidence="22" id="KW-0139">CF(1)</keyword>
<evidence type="ECO:0000256" key="2">
    <source>
        <dbReference type="ARBA" id="ARBA00004496"/>
    </source>
</evidence>